<dbReference type="InterPro" id="IPR019180">
    <property type="entry name" value="Oxidoreductase-like_N"/>
</dbReference>
<name>A0A6A4Z8E0_APHAT</name>
<gene>
    <name evidence="2" type="ORF">AaE_014013</name>
</gene>
<sequence length="142" mass="15329">MIRQGMLAVALGRPQIRTASFSAQLPRRRPALRDLVILSPSLSASLGREPNEIAKIISDESATDPKTPFRIQLPNSLDRPWVAAKDVSLADPHAHQPAPEPPASHECCGSSCPNCVWISYWELSQAWEAAVAAAAALNEQVA</sequence>
<evidence type="ECO:0000313" key="2">
    <source>
        <dbReference type="EMBL" id="KAF0706643.1"/>
    </source>
</evidence>
<evidence type="ECO:0000259" key="1">
    <source>
        <dbReference type="Pfam" id="PF09791"/>
    </source>
</evidence>
<dbReference type="VEuPathDB" id="FungiDB:H257_05740"/>
<protein>
    <recommendedName>
        <fullName evidence="1">Oxidoreductase-like domain-containing protein</fullName>
    </recommendedName>
</protein>
<comment type="caution">
    <text evidence="2">The sequence shown here is derived from an EMBL/GenBank/DDBJ whole genome shotgun (WGS) entry which is preliminary data.</text>
</comment>
<dbReference type="AlphaFoldDB" id="A0A6A4Z8E0"/>
<accession>A0A6A4Z8E0</accession>
<reference evidence="2 3" key="1">
    <citation type="submission" date="2019-06" db="EMBL/GenBank/DDBJ databases">
        <title>Genomics analysis of Aphanomyces spp. identifies a new class of oomycete effector associated with host adaptation.</title>
        <authorList>
            <person name="Gaulin E."/>
        </authorList>
    </citation>
    <scope>NUCLEOTIDE SEQUENCE [LARGE SCALE GENOMIC DNA]</scope>
    <source>
        <strain evidence="2 3">E</strain>
    </source>
</reference>
<feature type="domain" description="Oxidoreductase-like" evidence="1">
    <location>
        <begin position="97"/>
        <end position="135"/>
    </location>
</feature>
<dbReference type="Pfam" id="PF09791">
    <property type="entry name" value="Oxidored-like"/>
    <property type="match status" value="1"/>
</dbReference>
<organism evidence="2 3">
    <name type="scientific">Aphanomyces astaci</name>
    <name type="common">Crayfish plague agent</name>
    <dbReference type="NCBI Taxonomy" id="112090"/>
    <lineage>
        <taxon>Eukaryota</taxon>
        <taxon>Sar</taxon>
        <taxon>Stramenopiles</taxon>
        <taxon>Oomycota</taxon>
        <taxon>Saprolegniomycetes</taxon>
        <taxon>Saprolegniales</taxon>
        <taxon>Verrucalvaceae</taxon>
        <taxon>Aphanomyces</taxon>
    </lineage>
</organism>
<proteinExistence type="predicted"/>
<dbReference type="EMBL" id="VJMI01019708">
    <property type="protein sequence ID" value="KAF0706643.1"/>
    <property type="molecule type" value="Genomic_DNA"/>
</dbReference>
<dbReference type="Proteomes" id="UP000469452">
    <property type="component" value="Unassembled WGS sequence"/>
</dbReference>
<evidence type="ECO:0000313" key="3">
    <source>
        <dbReference type="Proteomes" id="UP000469452"/>
    </source>
</evidence>